<comment type="caution">
    <text evidence="2">The sequence shown here is derived from an EMBL/GenBank/DDBJ whole genome shotgun (WGS) entry which is preliminary data.</text>
</comment>
<accession>A0A2G4F376</accession>
<feature type="domain" description="DUF5615" evidence="1">
    <location>
        <begin position="2"/>
        <end position="111"/>
    </location>
</feature>
<keyword evidence="3" id="KW-1185">Reference proteome</keyword>
<dbReference type="EMBL" id="NXIB02000028">
    <property type="protein sequence ID" value="PHX56198.1"/>
    <property type="molecule type" value="Genomic_DNA"/>
</dbReference>
<gene>
    <name evidence="2" type="ORF">CP500_006730</name>
</gene>
<evidence type="ECO:0000259" key="1">
    <source>
        <dbReference type="Pfam" id="PF18480"/>
    </source>
</evidence>
<evidence type="ECO:0000313" key="2">
    <source>
        <dbReference type="EMBL" id="PHX56198.1"/>
    </source>
</evidence>
<sequence>MLLDEDSQAKYLVNLLQAAGHDVATVNTLDLMNRPDSVVLQAARENERVVLTRNCDDFQELHQANPEHSGILAVYQDSEASKNMSYQAIVKAIDNLETAEYDLKNQFVVLNQWSY</sequence>
<protein>
    <recommendedName>
        <fullName evidence="1">DUF5615 domain-containing protein</fullName>
    </recommendedName>
</protein>
<dbReference type="InterPro" id="IPR041049">
    <property type="entry name" value="DUF5615"/>
</dbReference>
<dbReference type="Proteomes" id="UP000226442">
    <property type="component" value="Unassembled WGS sequence"/>
</dbReference>
<reference evidence="2" key="1">
    <citation type="submission" date="2017-10" db="EMBL/GenBank/DDBJ databases">
        <title>Draft genome sequence of the planktic cyanobacteria Tychonema bourrellyi isolated from alpine lentic freshwater.</title>
        <authorList>
            <person name="Tett A."/>
            <person name="Armanini F."/>
            <person name="Asnicar F."/>
            <person name="Boscaini A."/>
            <person name="Pasolli E."/>
            <person name="Zolfo M."/>
            <person name="Donati C."/>
            <person name="Salmaso N."/>
            <person name="Segata N."/>
        </authorList>
    </citation>
    <scope>NUCLEOTIDE SEQUENCE</scope>
    <source>
        <strain evidence="2">FEM_GT703</strain>
    </source>
</reference>
<proteinExistence type="predicted"/>
<evidence type="ECO:0000313" key="3">
    <source>
        <dbReference type="Proteomes" id="UP000226442"/>
    </source>
</evidence>
<name>A0A2G4F376_9CYAN</name>
<dbReference type="Pfam" id="PF18480">
    <property type="entry name" value="DUF5615"/>
    <property type="match status" value="1"/>
</dbReference>
<dbReference type="OrthoDB" id="426614at2"/>
<dbReference type="AlphaFoldDB" id="A0A2G4F376"/>
<organism evidence="2 3">
    <name type="scientific">Tychonema bourrellyi FEM_GT703</name>
    <dbReference type="NCBI Taxonomy" id="2040638"/>
    <lineage>
        <taxon>Bacteria</taxon>
        <taxon>Bacillati</taxon>
        <taxon>Cyanobacteriota</taxon>
        <taxon>Cyanophyceae</taxon>
        <taxon>Oscillatoriophycideae</taxon>
        <taxon>Oscillatoriales</taxon>
        <taxon>Microcoleaceae</taxon>
        <taxon>Tychonema</taxon>
    </lineage>
</organism>
<dbReference type="RefSeq" id="WP_096830237.1">
    <property type="nucleotide sequence ID" value="NZ_NXIB02000028.1"/>
</dbReference>